<protein>
    <recommendedName>
        <fullName evidence="12">NADPH--hemoprotein reductase</fullName>
        <ecNumber evidence="12">1.6.2.4</ecNumber>
    </recommendedName>
</protein>
<proteinExistence type="predicted"/>
<dbReference type="Proteomes" id="UP000429181">
    <property type="component" value="Chromosome 25"/>
</dbReference>
<keyword evidence="9 13" id="KW-1133">Transmembrane helix</keyword>
<keyword evidence="7" id="KW-0274">FAD</keyword>
<dbReference type="InterPro" id="IPR039261">
    <property type="entry name" value="FNR_nucleotide-bd"/>
</dbReference>
<evidence type="ECO:0000256" key="7">
    <source>
        <dbReference type="ARBA" id="ARBA00022827"/>
    </source>
</evidence>
<dbReference type="GO" id="GO:0009725">
    <property type="term" value="P:response to hormone"/>
    <property type="evidence" value="ECO:0007669"/>
    <property type="project" value="TreeGrafter"/>
</dbReference>
<dbReference type="CDD" id="cd06204">
    <property type="entry name" value="CYPOR"/>
    <property type="match status" value="1"/>
</dbReference>
<keyword evidence="11 13" id="KW-0472">Membrane</keyword>
<dbReference type="InterPro" id="IPR001433">
    <property type="entry name" value="OxRdtase_FAD/NAD-bd"/>
</dbReference>
<name>A0A4W2FF69_BOBOX</name>
<dbReference type="InterPro" id="IPR023208">
    <property type="entry name" value="P450R"/>
</dbReference>
<organism evidence="16 17">
    <name type="scientific">Bos indicus x Bos taurus</name>
    <name type="common">Hybrid cattle</name>
    <dbReference type="NCBI Taxonomy" id="30522"/>
    <lineage>
        <taxon>Eukaryota</taxon>
        <taxon>Metazoa</taxon>
        <taxon>Chordata</taxon>
        <taxon>Craniata</taxon>
        <taxon>Vertebrata</taxon>
        <taxon>Euteleostomi</taxon>
        <taxon>Mammalia</taxon>
        <taxon>Eutheria</taxon>
        <taxon>Laurasiatheria</taxon>
        <taxon>Artiodactyla</taxon>
        <taxon>Ruminantia</taxon>
        <taxon>Pecora</taxon>
        <taxon>Bovidae</taxon>
        <taxon>Bovinae</taxon>
        <taxon>Bos</taxon>
    </lineage>
</organism>
<dbReference type="GO" id="GO:0050660">
    <property type="term" value="F:flavin adenine dinucleotide binding"/>
    <property type="evidence" value="ECO:0007669"/>
    <property type="project" value="TreeGrafter"/>
</dbReference>
<dbReference type="PANTHER" id="PTHR19384:SF17">
    <property type="entry name" value="NADPH--CYTOCHROME P450 REDUCTASE"/>
    <property type="match status" value="1"/>
</dbReference>
<dbReference type="Gene3D" id="3.40.50.80">
    <property type="entry name" value="Nucleotide-binding domain of ferredoxin-NADP reductase (FNR) module"/>
    <property type="match status" value="1"/>
</dbReference>
<gene>
    <name evidence="16" type="primary">POR</name>
</gene>
<dbReference type="SUPFAM" id="SSF52343">
    <property type="entry name" value="Ferredoxin reductase-like, C-terminal NADP-linked domain"/>
    <property type="match status" value="1"/>
</dbReference>
<evidence type="ECO:0000256" key="6">
    <source>
        <dbReference type="ARBA" id="ARBA00022824"/>
    </source>
</evidence>
<dbReference type="InterPro" id="IPR001709">
    <property type="entry name" value="Flavoprot_Pyr_Nucl_cyt_Rdtase"/>
</dbReference>
<dbReference type="InterPro" id="IPR029039">
    <property type="entry name" value="Flavoprotein-like_sf"/>
</dbReference>
<evidence type="ECO:0000256" key="5">
    <source>
        <dbReference type="ARBA" id="ARBA00022692"/>
    </source>
</evidence>
<evidence type="ECO:0000259" key="15">
    <source>
        <dbReference type="PROSITE" id="PS51384"/>
    </source>
</evidence>
<evidence type="ECO:0000256" key="2">
    <source>
        <dbReference type="ARBA" id="ARBA00001974"/>
    </source>
</evidence>
<evidence type="ECO:0000313" key="16">
    <source>
        <dbReference type="Ensembl" id="ENSBIXP00005004071.1"/>
    </source>
</evidence>
<feature type="domain" description="Flavodoxin-like" evidence="14">
    <location>
        <begin position="206"/>
        <end position="350"/>
    </location>
</feature>
<reference evidence="16" key="2">
    <citation type="submission" date="2025-08" db="UniProtKB">
        <authorList>
            <consortium name="Ensembl"/>
        </authorList>
    </citation>
    <scope>IDENTIFICATION</scope>
</reference>
<dbReference type="GeneTree" id="ENSGT00940000156847"/>
<feature type="transmembrane region" description="Helical" evidence="13">
    <location>
        <begin position="148"/>
        <end position="169"/>
    </location>
</feature>
<dbReference type="PROSITE" id="PS50902">
    <property type="entry name" value="FLAVODOXIN_LIKE"/>
    <property type="match status" value="1"/>
</dbReference>
<dbReference type="InterPro" id="IPR003097">
    <property type="entry name" value="CysJ-like_FAD-binding"/>
</dbReference>
<dbReference type="Gene3D" id="2.40.30.10">
    <property type="entry name" value="Translation factors"/>
    <property type="match status" value="2"/>
</dbReference>
<dbReference type="FunFam" id="3.40.50.80:FF:000001">
    <property type="entry name" value="NADPH--cytochrome P450 reductase 1"/>
    <property type="match status" value="1"/>
</dbReference>
<dbReference type="PIRSF" id="PIRSF000208">
    <property type="entry name" value="P450R"/>
    <property type="match status" value="1"/>
</dbReference>
<dbReference type="Ensembl" id="ENSBIXT00005009057.1">
    <property type="protein sequence ID" value="ENSBIXP00005004071.1"/>
    <property type="gene ID" value="ENSBIXG00005000780.1"/>
</dbReference>
<evidence type="ECO:0000256" key="10">
    <source>
        <dbReference type="ARBA" id="ARBA00023002"/>
    </source>
</evidence>
<dbReference type="EC" id="1.6.2.4" evidence="12"/>
<dbReference type="InterPro" id="IPR017927">
    <property type="entry name" value="FAD-bd_FR_type"/>
</dbReference>
<evidence type="ECO:0000256" key="8">
    <source>
        <dbReference type="ARBA" id="ARBA00022857"/>
    </source>
</evidence>
<dbReference type="PANTHER" id="PTHR19384">
    <property type="entry name" value="NITRIC OXIDE SYNTHASE-RELATED"/>
    <property type="match status" value="1"/>
</dbReference>
<dbReference type="SUPFAM" id="SSF52218">
    <property type="entry name" value="Flavoproteins"/>
    <property type="match status" value="1"/>
</dbReference>
<dbReference type="PROSITE" id="PS51384">
    <property type="entry name" value="FAD_FR"/>
    <property type="match status" value="1"/>
</dbReference>
<reference evidence="16 17" key="1">
    <citation type="submission" date="2018-11" db="EMBL/GenBank/DDBJ databases">
        <title>Haplotype-resolved cattle genomes.</title>
        <authorList>
            <person name="Low W.Y."/>
            <person name="Tearle R."/>
            <person name="Bickhart D.M."/>
            <person name="Rosen B.D."/>
            <person name="Koren S."/>
            <person name="Rhie A."/>
            <person name="Hiendleder S."/>
            <person name="Phillippy A.M."/>
            <person name="Smith T.P.L."/>
            <person name="Williams J.L."/>
        </authorList>
    </citation>
    <scope>NUCLEOTIDE SEQUENCE [LARGE SCALE GENOMIC DNA]</scope>
</reference>
<dbReference type="InterPro" id="IPR008254">
    <property type="entry name" value="Flavodoxin/NO_synth"/>
</dbReference>
<dbReference type="InterPro" id="IPR001094">
    <property type="entry name" value="Flavdoxin-like"/>
</dbReference>
<evidence type="ECO:0000256" key="12">
    <source>
        <dbReference type="ARBA" id="ARBA00023797"/>
    </source>
</evidence>
<comment type="cofactor">
    <cofactor evidence="1">
        <name>FMN</name>
        <dbReference type="ChEBI" id="CHEBI:58210"/>
    </cofactor>
</comment>
<evidence type="ECO:0000256" key="4">
    <source>
        <dbReference type="ARBA" id="ARBA00022643"/>
    </source>
</evidence>
<dbReference type="InterPro" id="IPR017938">
    <property type="entry name" value="Riboflavin_synthase-like_b-brl"/>
</dbReference>
<evidence type="ECO:0000256" key="9">
    <source>
        <dbReference type="ARBA" id="ARBA00022989"/>
    </source>
</evidence>
<dbReference type="Pfam" id="PF00258">
    <property type="entry name" value="Flavodoxin_1"/>
    <property type="match status" value="1"/>
</dbReference>
<dbReference type="FunFam" id="1.20.990.10:FF:000001">
    <property type="entry name" value="NADPH--cytochrome P450 reductase"/>
    <property type="match status" value="1"/>
</dbReference>
<dbReference type="Pfam" id="PF00667">
    <property type="entry name" value="FAD_binding_1"/>
    <property type="match status" value="1"/>
</dbReference>
<keyword evidence="4" id="KW-0288">FMN</keyword>
<evidence type="ECO:0000259" key="14">
    <source>
        <dbReference type="PROSITE" id="PS50902"/>
    </source>
</evidence>
<dbReference type="Pfam" id="PF00175">
    <property type="entry name" value="NAD_binding_1"/>
    <property type="match status" value="1"/>
</dbReference>
<dbReference type="FunFam" id="3.40.50.360:FF:000009">
    <property type="entry name" value="NADPH--cytochrome P450 reductase"/>
    <property type="match status" value="1"/>
</dbReference>
<accession>A0A4W2FF69</accession>
<evidence type="ECO:0000256" key="13">
    <source>
        <dbReference type="SAM" id="Phobius"/>
    </source>
</evidence>
<comment type="cofactor">
    <cofactor evidence="2">
        <name>FAD</name>
        <dbReference type="ChEBI" id="CHEBI:57692"/>
    </cofactor>
</comment>
<evidence type="ECO:0000256" key="1">
    <source>
        <dbReference type="ARBA" id="ARBA00001917"/>
    </source>
</evidence>
<dbReference type="GO" id="GO:0010181">
    <property type="term" value="F:FMN binding"/>
    <property type="evidence" value="ECO:0007669"/>
    <property type="project" value="InterPro"/>
</dbReference>
<sequence length="754" mass="84157">MELSKGQSLKTCGACWFGASRACRGKGSCAPLCPCGAEAGWCGEPVAPPQGTGGPVLVPACAQVHLGLSRHHAGRMLARFWSRGSACCCIPWGVQPRPKPSGGSPAGPRRPLLTSVVLCLDRFLMNMADSNMDAGTTTSEMVAEEVSLFSTTDVILFSLIVGVMTYWFLFRKKKEEVPEFTKIQTTTSSVKDRSFVEKMKKTGRNIIVFYGSQTGTAEEFANRLSKDAHRYGMRGMAADPEEYDLADLSSLPEIEKALAIFCMATYGEGDPTDNAQDFYDWLQETDVDLSGVKYAVFALGNKTYEHFNAMGKYVDKRLEQLGAQRIFDLGLGDDDGNLEEDFITWREQFWPAVCEHFGVEATGEESSIRQYELMVHTDMDMAKVYTGEMGRLKSYENQKPPFDAKNPFLAVVTTNRKLNQGTERHLMHLELDISDSKIRYESGDHVAVYPANDSALVNQLGEILGADLDIIMSLNNLDEESNKKHPFPCPTSYRTALTYYLDITNPPRTNVLYELAQYASEPTEHEQLRKMASSSGEGKVHPNSVHICAVAVEYETKTGRINKGVATSWLRAKEPAGENGGRALVPMYVRKSQFRLPFKATTPVIMVGPGTGVAPFIGFIQERAWLRQQGKEVGETLLYYGCRRSDEDYLYREELAGFHKDGALTQLNVAFSREQPQKVYVQHLLKKDKEHLWKLIHEGGAHIYVCGDARNMARDVQNTFYDIVAEQGAMEHAQAVDYVKKLMTKGRYSLDVWS</sequence>
<evidence type="ECO:0000256" key="3">
    <source>
        <dbReference type="ARBA" id="ARBA00022630"/>
    </source>
</evidence>
<evidence type="ECO:0000313" key="17">
    <source>
        <dbReference type="Proteomes" id="UP000429181"/>
    </source>
</evidence>
<keyword evidence="10" id="KW-0560">Oxidoreductase</keyword>
<dbReference type="GO" id="GO:0005829">
    <property type="term" value="C:cytosol"/>
    <property type="evidence" value="ECO:0007669"/>
    <property type="project" value="TreeGrafter"/>
</dbReference>
<keyword evidence="5 13" id="KW-0812">Transmembrane</keyword>
<keyword evidence="6" id="KW-0256">Endoplasmic reticulum</keyword>
<dbReference type="PRINTS" id="PR00371">
    <property type="entry name" value="FPNCR"/>
</dbReference>
<dbReference type="Gene3D" id="1.20.990.10">
    <property type="entry name" value="NADPH-cytochrome p450 Reductase, Chain A, domain 3"/>
    <property type="match status" value="1"/>
</dbReference>
<dbReference type="GO" id="GO:0003958">
    <property type="term" value="F:NADPH-hemoprotein reductase activity"/>
    <property type="evidence" value="ECO:0007669"/>
    <property type="project" value="UniProtKB-EC"/>
</dbReference>
<keyword evidence="3" id="KW-0285">Flavoprotein</keyword>
<dbReference type="Gene3D" id="3.40.50.360">
    <property type="match status" value="1"/>
</dbReference>
<dbReference type="PRINTS" id="PR00369">
    <property type="entry name" value="FLAVODOXIN"/>
</dbReference>
<keyword evidence="8" id="KW-0521">NADP</keyword>
<dbReference type="SUPFAM" id="SSF63380">
    <property type="entry name" value="Riboflavin synthase domain-like"/>
    <property type="match status" value="1"/>
</dbReference>
<feature type="domain" description="FAD-binding FR-type" evidence="15">
    <location>
        <begin position="405"/>
        <end position="597"/>
    </location>
</feature>
<dbReference type="AlphaFoldDB" id="A0A4W2FF69"/>
<dbReference type="InterPro" id="IPR023173">
    <property type="entry name" value="NADPH_Cyt_P450_Rdtase_alpha"/>
</dbReference>
<evidence type="ECO:0000256" key="11">
    <source>
        <dbReference type="ARBA" id="ARBA00023136"/>
    </source>
</evidence>